<evidence type="ECO:0000313" key="2">
    <source>
        <dbReference type="Proteomes" id="UP000694403"/>
    </source>
</evidence>
<organism evidence="1 2">
    <name type="scientific">Chelydra serpentina</name>
    <name type="common">Snapping turtle</name>
    <name type="synonym">Testudo serpentina</name>
    <dbReference type="NCBI Taxonomy" id="8475"/>
    <lineage>
        <taxon>Eukaryota</taxon>
        <taxon>Metazoa</taxon>
        <taxon>Chordata</taxon>
        <taxon>Craniata</taxon>
        <taxon>Vertebrata</taxon>
        <taxon>Euteleostomi</taxon>
        <taxon>Archelosauria</taxon>
        <taxon>Testudinata</taxon>
        <taxon>Testudines</taxon>
        <taxon>Cryptodira</taxon>
        <taxon>Durocryptodira</taxon>
        <taxon>Americhelydia</taxon>
        <taxon>Chelydroidea</taxon>
        <taxon>Chelydridae</taxon>
        <taxon>Chelydra</taxon>
    </lineage>
</organism>
<name>A0A8C3SDC1_CHESE</name>
<keyword evidence="2" id="KW-1185">Reference proteome</keyword>
<sequence>MLLSVRPCDLSQLQPFPRNVLHPLYPILLPLPKRTLPALQILSQQPRDCNLCPRIVPHGVPSPPTLSPPPAVMPQTRFPTLACALLIRFFPLVENLDCVISCESQACKGLKLPEEDDLVLATCPHMNGALKHAGPAGRGDFSKRKPVFQGGAGSDVIERSVLSAGNEERDHGFPLPATELGATVLVTTKTIQNNCTTEERP</sequence>
<reference evidence="1" key="2">
    <citation type="submission" date="2025-09" db="UniProtKB">
        <authorList>
            <consortium name="Ensembl"/>
        </authorList>
    </citation>
    <scope>IDENTIFICATION</scope>
</reference>
<reference evidence="1" key="1">
    <citation type="submission" date="2025-08" db="UniProtKB">
        <authorList>
            <consortium name="Ensembl"/>
        </authorList>
    </citation>
    <scope>IDENTIFICATION</scope>
</reference>
<proteinExistence type="predicted"/>
<protein>
    <submittedName>
        <fullName evidence="1">Uncharacterized protein</fullName>
    </submittedName>
</protein>
<evidence type="ECO:0000313" key="1">
    <source>
        <dbReference type="Ensembl" id="ENSCSRP00000011975.1"/>
    </source>
</evidence>
<dbReference type="Proteomes" id="UP000694403">
    <property type="component" value="Unplaced"/>
</dbReference>
<accession>A0A8C3SDC1</accession>
<dbReference type="Ensembl" id="ENSCSRT00000012442.1">
    <property type="protein sequence ID" value="ENSCSRP00000011975.1"/>
    <property type="gene ID" value="ENSCSRG00000008976.1"/>
</dbReference>
<dbReference type="AlphaFoldDB" id="A0A8C3SDC1"/>